<reference evidence="2 3" key="1">
    <citation type="submission" date="2024-11" db="EMBL/GenBank/DDBJ databases">
        <authorList>
            <person name="Lucas J.A."/>
        </authorList>
    </citation>
    <scope>NUCLEOTIDE SEQUENCE [LARGE SCALE GENOMIC DNA]</scope>
    <source>
        <strain evidence="2 3">Z 5.4</strain>
    </source>
</reference>
<keyword evidence="1" id="KW-1133">Transmembrane helix</keyword>
<proteinExistence type="predicted"/>
<dbReference type="EMBL" id="JBJHQH010000028">
    <property type="protein sequence ID" value="MFK9094830.1"/>
    <property type="molecule type" value="Genomic_DNA"/>
</dbReference>
<feature type="transmembrane region" description="Helical" evidence="1">
    <location>
        <begin position="91"/>
        <end position="113"/>
    </location>
</feature>
<feature type="transmembrane region" description="Helical" evidence="1">
    <location>
        <begin position="444"/>
        <end position="465"/>
    </location>
</feature>
<feature type="transmembrane region" description="Helical" evidence="1">
    <location>
        <begin position="260"/>
        <end position="277"/>
    </location>
</feature>
<evidence type="ECO:0000256" key="1">
    <source>
        <dbReference type="SAM" id="Phobius"/>
    </source>
</evidence>
<evidence type="ECO:0000313" key="3">
    <source>
        <dbReference type="Proteomes" id="UP001623041"/>
    </source>
</evidence>
<accession>A0ABW8RRM8</accession>
<keyword evidence="1" id="KW-0812">Transmembrane</keyword>
<dbReference type="RefSeq" id="WP_406583279.1">
    <property type="nucleotide sequence ID" value="NZ_JBJHQH010000028.1"/>
</dbReference>
<feature type="transmembrane region" description="Helical" evidence="1">
    <location>
        <begin position="133"/>
        <end position="154"/>
    </location>
</feature>
<sequence>MLQTKMMARSKEPVQAKSTLILSMCFAYIVHYLTNSNIFDLFLVVLCVVVFLLSIRVARPLPRYFSIGMFITGVVINVLKGTPIEGTANGILANMPVMSLVILVPLLTIPFKIDGYFDSIHFYMEKYSHRSRKIFGSISLFIFCLGPIFNIGTIRILHETIKDIKLAPVILAKSYLVGFSTVILWSPYFASVALVLYYLDVPILHYIPIGLPLAVFQFVCGNLLFWIWLKQNKLRDEVSRIDSFHEKGNVVLEACHRKKMIQLILLLICLIGLLFLFEFLTKWPMMFLVSSISIAYPVLWSLTTQKWTEIINHFNTFKKFSVPLMNNEIVLFMSAGLFGNALTGTAVSHGIKMFLNRTASISFLLFILMIVGIVLVFTFIGIHQIVVVTALVTQMDAGMIGTRPEVLALLLMMSWSMSAVISPVNPINLLVSGLLEKSGISVGLRWNGVFLLVMLIIGSAFVYLIH</sequence>
<feature type="transmembrane region" description="Helical" evidence="1">
    <location>
        <begin position="205"/>
        <end position="229"/>
    </location>
</feature>
<evidence type="ECO:0000313" key="2">
    <source>
        <dbReference type="EMBL" id="MFK9094830.1"/>
    </source>
</evidence>
<feature type="transmembrane region" description="Helical" evidence="1">
    <location>
        <begin position="405"/>
        <end position="424"/>
    </location>
</feature>
<dbReference type="Proteomes" id="UP001623041">
    <property type="component" value="Unassembled WGS sequence"/>
</dbReference>
<gene>
    <name evidence="2" type="ORF">ACJEBI_25570</name>
</gene>
<comment type="caution">
    <text evidence="2">The sequence shown here is derived from an EMBL/GenBank/DDBJ whole genome shotgun (WGS) entry which is preliminary data.</text>
</comment>
<feature type="transmembrane region" description="Helical" evidence="1">
    <location>
        <begin position="38"/>
        <end position="55"/>
    </location>
</feature>
<feature type="transmembrane region" description="Helical" evidence="1">
    <location>
        <begin position="175"/>
        <end position="199"/>
    </location>
</feature>
<feature type="transmembrane region" description="Helical" evidence="1">
    <location>
        <begin position="363"/>
        <end position="393"/>
    </location>
</feature>
<protein>
    <recommendedName>
        <fullName evidence="4">Citrate transporter-like domain-containing protein</fullName>
    </recommendedName>
</protein>
<feature type="transmembrane region" description="Helical" evidence="1">
    <location>
        <begin position="61"/>
        <end position="79"/>
    </location>
</feature>
<keyword evidence="3" id="KW-1185">Reference proteome</keyword>
<feature type="transmembrane region" description="Helical" evidence="1">
    <location>
        <begin position="324"/>
        <end position="343"/>
    </location>
</feature>
<organism evidence="2 3">
    <name type="scientific">Bacillus salipaludis</name>
    <dbReference type="NCBI Taxonomy" id="2547811"/>
    <lineage>
        <taxon>Bacteria</taxon>
        <taxon>Bacillati</taxon>
        <taxon>Bacillota</taxon>
        <taxon>Bacilli</taxon>
        <taxon>Bacillales</taxon>
        <taxon>Bacillaceae</taxon>
        <taxon>Bacillus</taxon>
    </lineage>
</organism>
<evidence type="ECO:0008006" key="4">
    <source>
        <dbReference type="Google" id="ProtNLM"/>
    </source>
</evidence>
<name>A0ABW8RRM8_9BACI</name>
<keyword evidence="1" id="KW-0472">Membrane</keyword>